<gene>
    <name evidence="2" type="ORF">GNQ20_05855</name>
</gene>
<evidence type="ECO:0000313" key="2">
    <source>
        <dbReference type="EMBL" id="MUI57316.1"/>
    </source>
</evidence>
<comment type="caution">
    <text evidence="2">The sequence shown here is derived from an EMBL/GenBank/DDBJ whole genome shotgun (WGS) entry which is preliminary data.</text>
</comment>
<dbReference type="RefSeq" id="WP_121290758.1">
    <property type="nucleotide sequence ID" value="NZ_CP072783.1"/>
</dbReference>
<keyword evidence="1" id="KW-0732">Signal</keyword>
<protein>
    <recommendedName>
        <fullName evidence="3">Gluconolaconase</fullName>
    </recommendedName>
</protein>
<feature type="chain" id="PRO_5025462284" description="Gluconolaconase" evidence="1">
    <location>
        <begin position="25"/>
        <end position="347"/>
    </location>
</feature>
<organism evidence="2">
    <name type="scientific">Pseudomonas aeruginosa</name>
    <dbReference type="NCBI Taxonomy" id="287"/>
    <lineage>
        <taxon>Bacteria</taxon>
        <taxon>Pseudomonadati</taxon>
        <taxon>Pseudomonadota</taxon>
        <taxon>Gammaproteobacteria</taxon>
        <taxon>Pseudomonadales</taxon>
        <taxon>Pseudomonadaceae</taxon>
        <taxon>Pseudomonas</taxon>
    </lineage>
</organism>
<dbReference type="Gene3D" id="2.120.10.30">
    <property type="entry name" value="TolB, C-terminal domain"/>
    <property type="match status" value="1"/>
</dbReference>
<evidence type="ECO:0000256" key="1">
    <source>
        <dbReference type="SAM" id="SignalP"/>
    </source>
</evidence>
<name>A0A6A9JUJ0_PSEAI</name>
<accession>A0A6A9JUJ0</accession>
<dbReference type="InterPro" id="IPR011042">
    <property type="entry name" value="6-blade_b-propeller_TolB-like"/>
</dbReference>
<sequence length="347" mass="37037">MMRRLASVLLLVSMVSATVLPVFARAPGDREPSCAATSIVLPAGARYPNGIAHAADGTLYVGLVTSGRILRKPPGGEWETFFAGNPAIFAATALRLDEPRGLLWGNSPDFLPAGRRRPHGVFALDLATGAVRRYLTLPGDGMGNDLAVAPDGTVYLSETRDGSLMRLRPGAPVFQVMLRDSRLAGPGGLGAAGIVRVDDDTLVVGNFGSGTIHVVEGVATRPRLREMELPRTLENPDGMALAPDGSLIVLENAIRSGAGKVLRIAEPLAAGRRGIEVLREGLESPVNLTVTGQGCAYVSESRIRHRLLPGREGEVPARFLIHRLPLDAAGAVDRPLRRWRNDLPDRR</sequence>
<dbReference type="EMBL" id="WOAJ01000002">
    <property type="protein sequence ID" value="MUI57316.1"/>
    <property type="molecule type" value="Genomic_DNA"/>
</dbReference>
<dbReference type="SUPFAM" id="SSF63829">
    <property type="entry name" value="Calcium-dependent phosphotriesterase"/>
    <property type="match status" value="1"/>
</dbReference>
<dbReference type="AlphaFoldDB" id="A0A6A9JUJ0"/>
<proteinExistence type="predicted"/>
<feature type="signal peptide" evidence="1">
    <location>
        <begin position="1"/>
        <end position="24"/>
    </location>
</feature>
<evidence type="ECO:0008006" key="3">
    <source>
        <dbReference type="Google" id="ProtNLM"/>
    </source>
</evidence>
<reference evidence="2" key="1">
    <citation type="submission" date="2019-11" db="EMBL/GenBank/DDBJ databases">
        <title>Genomes of ocular Pseudomonas aeruginosa isolates.</title>
        <authorList>
            <person name="Khan M."/>
            <person name="Rice S.A."/>
            <person name="Willcox M.D.P."/>
            <person name="Stapleton F."/>
        </authorList>
    </citation>
    <scope>NUCLEOTIDE SEQUENCE</scope>
    <source>
        <strain evidence="2">PA206</strain>
    </source>
</reference>